<dbReference type="EMBL" id="CP000504">
    <property type="protein sequence ID" value="ABL88560.1"/>
    <property type="molecule type" value="Genomic_DNA"/>
</dbReference>
<feature type="domain" description="AAA+ ATPase" evidence="3">
    <location>
        <begin position="3"/>
        <end position="147"/>
    </location>
</feature>
<dbReference type="SMART" id="SM00382">
    <property type="entry name" value="AAA"/>
    <property type="match status" value="2"/>
</dbReference>
<accession>A1RUC8</accession>
<dbReference type="HOGENOM" id="CLU_730790_0_0_2"/>
<proteinExistence type="predicted"/>
<protein>
    <submittedName>
        <fullName evidence="4">AAA ATPase</fullName>
    </submittedName>
</protein>
<dbReference type="AlphaFoldDB" id="A1RUC8"/>
<evidence type="ECO:0000256" key="2">
    <source>
        <dbReference type="ARBA" id="ARBA00022840"/>
    </source>
</evidence>
<gene>
    <name evidence="4" type="ordered locus">Pisl_1401</name>
</gene>
<evidence type="ECO:0000259" key="3">
    <source>
        <dbReference type="SMART" id="SM00382"/>
    </source>
</evidence>
<dbReference type="eggNOG" id="arCOG01174">
    <property type="taxonomic scope" value="Archaea"/>
</dbReference>
<evidence type="ECO:0000313" key="5">
    <source>
        <dbReference type="Proteomes" id="UP000002595"/>
    </source>
</evidence>
<keyword evidence="1" id="KW-0547">Nucleotide-binding</keyword>
<dbReference type="PANTHER" id="PTHR43637">
    <property type="entry name" value="UPF0273 PROTEIN TM_0370"/>
    <property type="match status" value="1"/>
</dbReference>
<dbReference type="Pfam" id="PF06745">
    <property type="entry name" value="ATPase"/>
    <property type="match status" value="1"/>
</dbReference>
<dbReference type="OrthoDB" id="17644at2157"/>
<dbReference type="GeneID" id="4618128"/>
<dbReference type="KEGG" id="pis:Pisl_1401"/>
<dbReference type="InterPro" id="IPR003593">
    <property type="entry name" value="AAA+_ATPase"/>
</dbReference>
<reference evidence="4" key="1">
    <citation type="submission" date="2006-12" db="EMBL/GenBank/DDBJ databases">
        <title>Complete sequence of Pyrobaculum islandicum DSM 4184.</title>
        <authorList>
            <person name="Copeland A."/>
            <person name="Lucas S."/>
            <person name="Lapidus A."/>
            <person name="Barry K."/>
            <person name="Detter J.C."/>
            <person name="Glavina del Rio T."/>
            <person name="Dalin E."/>
            <person name="Tice H."/>
            <person name="Pitluck S."/>
            <person name="Meincke L."/>
            <person name="Brettin T."/>
            <person name="Bruce D."/>
            <person name="Han C."/>
            <person name="Tapia R."/>
            <person name="Gilna P."/>
            <person name="Schmutz J."/>
            <person name="Larimer F."/>
            <person name="Land M."/>
            <person name="Hauser L."/>
            <person name="Kyrpides N."/>
            <person name="Mikhailova N."/>
            <person name="Cozen A.E."/>
            <person name="Fitz-Gibbon S.T."/>
            <person name="House C.H."/>
            <person name="Saltikov C."/>
            <person name="Lowe T."/>
            <person name="Richardson P."/>
        </authorList>
    </citation>
    <scope>NUCLEOTIDE SEQUENCE [LARGE SCALE GENOMIC DNA]</scope>
    <source>
        <strain evidence="4">DSM 4184</strain>
    </source>
</reference>
<dbReference type="InterPro" id="IPR027417">
    <property type="entry name" value="P-loop_NTPase"/>
</dbReference>
<dbReference type="Gene3D" id="3.40.50.300">
    <property type="entry name" value="P-loop containing nucleotide triphosphate hydrolases"/>
    <property type="match status" value="2"/>
</dbReference>
<keyword evidence="2" id="KW-0067">ATP-binding</keyword>
<feature type="domain" description="AAA+ ATPase" evidence="3">
    <location>
        <begin position="211"/>
        <end position="343"/>
    </location>
</feature>
<dbReference type="Proteomes" id="UP000002595">
    <property type="component" value="Chromosome"/>
</dbReference>
<dbReference type="SUPFAM" id="SSF52540">
    <property type="entry name" value="P-loop containing nucleoside triphosphate hydrolases"/>
    <property type="match status" value="2"/>
</dbReference>
<dbReference type="InterPro" id="IPR014774">
    <property type="entry name" value="KaiC-like_dom"/>
</dbReference>
<sequence length="360" mass="39393">MMLRGVTLIYGPPGAGKTTFAAWYTYNNYDKIFWVSAFEDERTFRRNMAALGYNFGEKLVYWEAVLAGAEAFFNTLLDAVVREKPQALVIDSVTEFLAMGGGLDILHNVIYRAIKQGGVDVFLTAEREVAPKVAYVADNVIELAYEVYPYGAVREAVVRKIRGGKAGYTLPFVIREGTGILFVTPTEAAEARVMRIETGTCLDVAVGGLYKGLLHVLVGPPGAGKTWLMLKAVKSLRERGVKAEYISVTGGGFVYVQQFGVESIDVNLDLGELYAALATVKADVVFIRGLEALFRLYGEQLLYSTLQTLLRVARSGPAVVISLRDLHDLDVLFDVIVNVENRTVTGVRAPGGKIGEKVKC</sequence>
<dbReference type="GO" id="GO:0005524">
    <property type="term" value="F:ATP binding"/>
    <property type="evidence" value="ECO:0007669"/>
    <property type="project" value="UniProtKB-KW"/>
</dbReference>
<evidence type="ECO:0000256" key="1">
    <source>
        <dbReference type="ARBA" id="ARBA00022741"/>
    </source>
</evidence>
<evidence type="ECO:0000313" key="4">
    <source>
        <dbReference type="EMBL" id="ABL88560.1"/>
    </source>
</evidence>
<name>A1RUC8_PYRIL</name>
<dbReference type="RefSeq" id="WP_011763135.1">
    <property type="nucleotide sequence ID" value="NC_008701.1"/>
</dbReference>
<keyword evidence="5" id="KW-1185">Reference proteome</keyword>
<organism evidence="4 5">
    <name type="scientific">Pyrobaculum islandicum (strain DSM 4184 / JCM 9189 / GEO3)</name>
    <dbReference type="NCBI Taxonomy" id="384616"/>
    <lineage>
        <taxon>Archaea</taxon>
        <taxon>Thermoproteota</taxon>
        <taxon>Thermoprotei</taxon>
        <taxon>Thermoproteales</taxon>
        <taxon>Thermoproteaceae</taxon>
        <taxon>Pyrobaculum</taxon>
    </lineage>
</organism>
<dbReference type="PANTHER" id="PTHR43637:SF2">
    <property type="entry name" value="PROTEIN GVPD 1"/>
    <property type="match status" value="1"/>
</dbReference>
<dbReference type="STRING" id="384616.Pisl_1401"/>